<evidence type="ECO:0000256" key="1">
    <source>
        <dbReference type="ARBA" id="ARBA00023002"/>
    </source>
</evidence>
<evidence type="ECO:0000313" key="4">
    <source>
        <dbReference type="EMBL" id="KXU39398.1"/>
    </source>
</evidence>
<proteinExistence type="predicted"/>
<dbReference type="Proteomes" id="UP000072660">
    <property type="component" value="Unassembled WGS sequence"/>
</dbReference>
<dbReference type="RefSeq" id="WP_068386548.1">
    <property type="nucleotide sequence ID" value="NZ_LSZO01000007.1"/>
</dbReference>
<keyword evidence="2" id="KW-0520">NAD</keyword>
<protein>
    <submittedName>
        <fullName evidence="4">Glyoxylate/hydroxypyruvate reductase A</fullName>
    </submittedName>
</protein>
<dbReference type="GO" id="GO:0016491">
    <property type="term" value="F:oxidoreductase activity"/>
    <property type="evidence" value="ECO:0007669"/>
    <property type="project" value="UniProtKB-KW"/>
</dbReference>
<evidence type="ECO:0000313" key="5">
    <source>
        <dbReference type="Proteomes" id="UP000072660"/>
    </source>
</evidence>
<keyword evidence="5" id="KW-1185">Reference proteome</keyword>
<dbReference type="InterPro" id="IPR006140">
    <property type="entry name" value="D-isomer_DH_NAD-bd"/>
</dbReference>
<dbReference type="EMBL" id="LSZO01000007">
    <property type="protein sequence ID" value="KXU39398.1"/>
    <property type="molecule type" value="Genomic_DNA"/>
</dbReference>
<dbReference type="GO" id="GO:0051287">
    <property type="term" value="F:NAD binding"/>
    <property type="evidence" value="ECO:0007669"/>
    <property type="project" value="InterPro"/>
</dbReference>
<sequence length="313" mass="34400">MLNGKLHLFFHSELDNPARWQAALTEQLGELQFSTVDHCTRPDTVDIALLWTAPANGLADFSALKAVLSLGAGINQLDLSSLPHPVPIARLVDHSLTQTMVEYARAAVFRYHRALHRFEQHSRQRLWQFEAPLLAQQRCIGVLGLGELGSAIAQALAKDGFNLQGFSRNPKILPPITCHSGEQGLYRLAGEVDMLINVLPLTAETEGILNRSLFNAFNKAVFLINMGRGAHLIEEDLLDALDSGQIEAATLDVTPIEPLPDESLLWNHPKVLITPHVAGLSSPQQAAVNLAENIRRTMAGKPLLNQVDLTRSY</sequence>
<keyword evidence="1" id="KW-0560">Oxidoreductase</keyword>
<organism evidence="4 5">
    <name type="scientific">Ventosimonas gracilis</name>
    <dbReference type="NCBI Taxonomy" id="1680762"/>
    <lineage>
        <taxon>Bacteria</taxon>
        <taxon>Pseudomonadati</taxon>
        <taxon>Pseudomonadota</taxon>
        <taxon>Gammaproteobacteria</taxon>
        <taxon>Pseudomonadales</taxon>
        <taxon>Ventosimonadaceae</taxon>
        <taxon>Ventosimonas</taxon>
    </lineage>
</organism>
<dbReference type="AlphaFoldDB" id="A0A139SXQ4"/>
<accession>A0A139SXQ4</accession>
<name>A0A139SXQ4_9GAMM</name>
<gene>
    <name evidence="4" type="ORF">AXE65_08690</name>
</gene>
<dbReference type="SUPFAM" id="SSF51735">
    <property type="entry name" value="NAD(P)-binding Rossmann-fold domains"/>
    <property type="match status" value="1"/>
</dbReference>
<dbReference type="InterPro" id="IPR036291">
    <property type="entry name" value="NAD(P)-bd_dom_sf"/>
</dbReference>
<dbReference type="Gene3D" id="3.40.50.720">
    <property type="entry name" value="NAD(P)-binding Rossmann-like Domain"/>
    <property type="match status" value="2"/>
</dbReference>
<evidence type="ECO:0000256" key="2">
    <source>
        <dbReference type="ARBA" id="ARBA00023027"/>
    </source>
</evidence>
<dbReference type="PANTHER" id="PTHR43333:SF1">
    <property type="entry name" value="D-ISOMER SPECIFIC 2-HYDROXYACID DEHYDROGENASE NAD-BINDING DOMAIN-CONTAINING PROTEIN"/>
    <property type="match status" value="1"/>
</dbReference>
<dbReference type="PANTHER" id="PTHR43333">
    <property type="entry name" value="2-HACID_DH_C DOMAIN-CONTAINING PROTEIN"/>
    <property type="match status" value="1"/>
</dbReference>
<dbReference type="OrthoDB" id="9787219at2"/>
<keyword evidence="4" id="KW-0670">Pyruvate</keyword>
<evidence type="ECO:0000259" key="3">
    <source>
        <dbReference type="Pfam" id="PF02826"/>
    </source>
</evidence>
<dbReference type="CDD" id="cd12164">
    <property type="entry name" value="GDH_like_2"/>
    <property type="match status" value="1"/>
</dbReference>
<comment type="caution">
    <text evidence="4">The sequence shown here is derived from an EMBL/GenBank/DDBJ whole genome shotgun (WGS) entry which is preliminary data.</text>
</comment>
<reference evidence="4 5" key="1">
    <citation type="submission" date="2016-02" db="EMBL/GenBank/DDBJ databases">
        <authorList>
            <person name="Wen L."/>
            <person name="He K."/>
            <person name="Yang H."/>
        </authorList>
    </citation>
    <scope>NUCLEOTIDE SEQUENCE [LARGE SCALE GENOMIC DNA]</scope>
    <source>
        <strain evidence="4 5">CV58</strain>
    </source>
</reference>
<feature type="domain" description="D-isomer specific 2-hydroxyacid dehydrogenase NAD-binding" evidence="3">
    <location>
        <begin position="107"/>
        <end position="278"/>
    </location>
</feature>
<dbReference type="SUPFAM" id="SSF52283">
    <property type="entry name" value="Formate/glycerate dehydrogenase catalytic domain-like"/>
    <property type="match status" value="1"/>
</dbReference>
<dbReference type="Pfam" id="PF02826">
    <property type="entry name" value="2-Hacid_dh_C"/>
    <property type="match status" value="1"/>
</dbReference>